<dbReference type="PANTHER" id="PTHR39419:SF1">
    <property type="entry name" value="SLL0814 PROTEIN"/>
    <property type="match status" value="1"/>
</dbReference>
<gene>
    <name evidence="2" type="ORF">Q5741_08705</name>
</gene>
<keyword evidence="1" id="KW-0812">Transmembrane</keyword>
<keyword evidence="1" id="KW-0472">Membrane</keyword>
<dbReference type="Proteomes" id="UP001240171">
    <property type="component" value="Unassembled WGS sequence"/>
</dbReference>
<organism evidence="2 3">
    <name type="scientific">Paenibacillus lacisoli</name>
    <dbReference type="NCBI Taxonomy" id="3064525"/>
    <lineage>
        <taxon>Bacteria</taxon>
        <taxon>Bacillati</taxon>
        <taxon>Bacillota</taxon>
        <taxon>Bacilli</taxon>
        <taxon>Bacillales</taxon>
        <taxon>Paenibacillaceae</taxon>
        <taxon>Paenibacillus</taxon>
    </lineage>
</organism>
<feature type="transmembrane region" description="Helical" evidence="1">
    <location>
        <begin position="133"/>
        <end position="151"/>
    </location>
</feature>
<accession>A0ABT9CB59</accession>
<comment type="caution">
    <text evidence="2">The sequence shown here is derived from an EMBL/GenBank/DDBJ whole genome shotgun (WGS) entry which is preliminary data.</text>
</comment>
<name>A0ABT9CB59_9BACL</name>
<keyword evidence="1" id="KW-1133">Transmembrane helix</keyword>
<feature type="transmembrane region" description="Helical" evidence="1">
    <location>
        <begin position="106"/>
        <end position="126"/>
    </location>
</feature>
<feature type="transmembrane region" description="Helical" evidence="1">
    <location>
        <begin position="28"/>
        <end position="46"/>
    </location>
</feature>
<proteinExistence type="predicted"/>
<dbReference type="RefSeq" id="WP_305023681.1">
    <property type="nucleotide sequence ID" value="NZ_JAUQTB010000003.1"/>
</dbReference>
<dbReference type="PANTHER" id="PTHR39419">
    <property type="entry name" value="SLL0814 PROTEIN"/>
    <property type="match status" value="1"/>
</dbReference>
<protein>
    <submittedName>
        <fullName evidence="2">Carotenoid biosynthesis protein</fullName>
    </submittedName>
</protein>
<evidence type="ECO:0000256" key="1">
    <source>
        <dbReference type="SAM" id="Phobius"/>
    </source>
</evidence>
<sequence length="253" mass="27445">MIGWLFWIWYAIGAVLLLTVGVPDMLAFSNGLFLIFYAVYTLSLLYRGEAGFKLSDWSVRSAVGRSLWPAAAIIWLAGMGVEWIGVHTGWPFGQYGYSSILGIRLFGVPVTLGFAWIAVVGNAVLISGRFGSSWIRAICAGAGAVLLDLVLDPAAHARGFWHWGGTGGFYGVPWSNFIAWFVVGALLSLLLPHVPRDRSVQAQGVRLYQLILLLFGLLDLKAGLYGAALIALAGIVIAEGGWQYANRRQVQTV</sequence>
<keyword evidence="3" id="KW-1185">Reference proteome</keyword>
<feature type="transmembrane region" description="Helical" evidence="1">
    <location>
        <begin position="67"/>
        <end position="86"/>
    </location>
</feature>
<feature type="transmembrane region" description="Helical" evidence="1">
    <location>
        <begin position="171"/>
        <end position="191"/>
    </location>
</feature>
<evidence type="ECO:0000313" key="2">
    <source>
        <dbReference type="EMBL" id="MDO7906497.1"/>
    </source>
</evidence>
<dbReference type="Pfam" id="PF04240">
    <property type="entry name" value="Caroten_synth"/>
    <property type="match status" value="1"/>
</dbReference>
<reference evidence="2 3" key="1">
    <citation type="submission" date="2023-07" db="EMBL/GenBank/DDBJ databases">
        <title>Paenibacillus sp. JX-17 nov. isolated from soil.</title>
        <authorList>
            <person name="Wan Y."/>
            <person name="Liu B."/>
        </authorList>
    </citation>
    <scope>NUCLEOTIDE SEQUENCE [LARGE SCALE GENOMIC DNA]</scope>
    <source>
        <strain evidence="2 3">JX-17</strain>
    </source>
</reference>
<dbReference type="InterPro" id="IPR007354">
    <property type="entry name" value="CruF-like"/>
</dbReference>
<feature type="transmembrane region" description="Helical" evidence="1">
    <location>
        <begin position="212"/>
        <end position="238"/>
    </location>
</feature>
<evidence type="ECO:0000313" key="3">
    <source>
        <dbReference type="Proteomes" id="UP001240171"/>
    </source>
</evidence>
<dbReference type="EMBL" id="JAUQTB010000003">
    <property type="protein sequence ID" value="MDO7906497.1"/>
    <property type="molecule type" value="Genomic_DNA"/>
</dbReference>
<feature type="transmembrane region" description="Helical" evidence="1">
    <location>
        <begin position="5"/>
        <end position="22"/>
    </location>
</feature>